<evidence type="ECO:0000313" key="11">
    <source>
        <dbReference type="Proteomes" id="UP000827092"/>
    </source>
</evidence>
<keyword evidence="7 9" id="KW-0472">Membrane</keyword>
<feature type="transmembrane region" description="Helical" evidence="9">
    <location>
        <begin position="138"/>
        <end position="161"/>
    </location>
</feature>
<evidence type="ECO:0008006" key="12">
    <source>
        <dbReference type="Google" id="ProtNLM"/>
    </source>
</evidence>
<feature type="compositionally biased region" description="Basic and acidic residues" evidence="8">
    <location>
        <begin position="9"/>
        <end position="21"/>
    </location>
</feature>
<feature type="transmembrane region" description="Helical" evidence="9">
    <location>
        <begin position="256"/>
        <end position="278"/>
    </location>
</feature>
<evidence type="ECO:0000256" key="4">
    <source>
        <dbReference type="ARBA" id="ARBA00022824"/>
    </source>
</evidence>
<keyword evidence="11" id="KW-1185">Reference proteome</keyword>
<dbReference type="Proteomes" id="UP000827092">
    <property type="component" value="Unassembled WGS sequence"/>
</dbReference>
<evidence type="ECO:0000256" key="3">
    <source>
        <dbReference type="ARBA" id="ARBA00022801"/>
    </source>
</evidence>
<keyword evidence="5 9" id="KW-1133">Transmembrane helix</keyword>
<name>A0AAV6VG18_9ARAC</name>
<proteinExistence type="inferred from homology"/>
<dbReference type="GO" id="GO:0008654">
    <property type="term" value="P:phospholipid biosynthetic process"/>
    <property type="evidence" value="ECO:0007669"/>
    <property type="project" value="TreeGrafter"/>
</dbReference>
<comment type="caution">
    <text evidence="10">The sequence shown here is derived from an EMBL/GenBank/DDBJ whole genome shotgun (WGS) entry which is preliminary data.</text>
</comment>
<feature type="transmembrane region" description="Helical" evidence="9">
    <location>
        <begin position="107"/>
        <end position="126"/>
    </location>
</feature>
<dbReference type="GO" id="GO:0005789">
    <property type="term" value="C:endoplasmic reticulum membrane"/>
    <property type="evidence" value="ECO:0007669"/>
    <property type="project" value="UniProtKB-SubCell"/>
</dbReference>
<sequence>MAGVKRQSSSKDRQRSSREQKWQTSPSKNTGGAGKKPLPEPTSVQSVIVMLVMHVCRRIVLFETELKIAVYLGALFFGSLICDFAPIPRSYFSRKSNFLNQYFVKWGWAWTFLSVSVFLALTSWVYCCGNREKVKKHFWRLVIGSLMWFSWTKSFVLFEAYTSTCMSGKYNTKTSCLLAGSYWRGFDISGHAFLLIYCSLLIAEEAKSIRGWERIGDLIRNEEFDDESPLKPLTEVELTHLRDHYFKFTPYVRSTFIWLTLLSIVWDVMLVATIIYFHSMVQKVVGGSIAILTWYFTYKWWFKQPNSPGLPGQGCFKYTELQVQAKKISAFQSFGPQ</sequence>
<evidence type="ECO:0000256" key="9">
    <source>
        <dbReference type="SAM" id="Phobius"/>
    </source>
</evidence>
<dbReference type="GO" id="GO:0019915">
    <property type="term" value="P:lipid storage"/>
    <property type="evidence" value="ECO:0007669"/>
    <property type="project" value="InterPro"/>
</dbReference>
<evidence type="ECO:0000256" key="6">
    <source>
        <dbReference type="ARBA" id="ARBA00023098"/>
    </source>
</evidence>
<feature type="transmembrane region" description="Helical" evidence="9">
    <location>
        <begin position="284"/>
        <end position="302"/>
    </location>
</feature>
<evidence type="ECO:0000256" key="2">
    <source>
        <dbReference type="ARBA" id="ARBA00022692"/>
    </source>
</evidence>
<dbReference type="PANTHER" id="PTHR23129:SF0">
    <property type="entry name" value="ACYL-COENZYME A DIPHOSPHATASE FITM2"/>
    <property type="match status" value="1"/>
</dbReference>
<comment type="subcellular location">
    <subcellularLocation>
        <location evidence="1">Endoplasmic reticulum membrane</location>
        <topology evidence="1">Multi-pass membrane protein</topology>
    </subcellularLocation>
</comment>
<protein>
    <recommendedName>
        <fullName evidence="12">FIT family protein</fullName>
    </recommendedName>
</protein>
<dbReference type="GO" id="GO:0010945">
    <property type="term" value="F:coenzyme A diphosphatase activity"/>
    <property type="evidence" value="ECO:0007669"/>
    <property type="project" value="InterPro"/>
</dbReference>
<dbReference type="InterPro" id="IPR046401">
    <property type="entry name" value="FITM1/2"/>
</dbReference>
<organism evidence="10 11">
    <name type="scientific">Oedothorax gibbosus</name>
    <dbReference type="NCBI Taxonomy" id="931172"/>
    <lineage>
        <taxon>Eukaryota</taxon>
        <taxon>Metazoa</taxon>
        <taxon>Ecdysozoa</taxon>
        <taxon>Arthropoda</taxon>
        <taxon>Chelicerata</taxon>
        <taxon>Arachnida</taxon>
        <taxon>Araneae</taxon>
        <taxon>Araneomorphae</taxon>
        <taxon>Entelegynae</taxon>
        <taxon>Araneoidea</taxon>
        <taxon>Linyphiidae</taxon>
        <taxon>Erigoninae</taxon>
        <taxon>Oedothorax</taxon>
    </lineage>
</organism>
<dbReference type="HAMAP" id="MF_03230">
    <property type="entry name" value="FITM2"/>
    <property type="match status" value="1"/>
</dbReference>
<evidence type="ECO:0000256" key="7">
    <source>
        <dbReference type="ARBA" id="ARBA00023136"/>
    </source>
</evidence>
<evidence type="ECO:0000313" key="10">
    <source>
        <dbReference type="EMBL" id="KAG8195610.1"/>
    </source>
</evidence>
<accession>A0AAV6VG18</accession>
<feature type="region of interest" description="Disordered" evidence="8">
    <location>
        <begin position="1"/>
        <end position="40"/>
    </location>
</feature>
<gene>
    <name evidence="10" type="ORF">JTE90_017907</name>
</gene>
<dbReference type="EMBL" id="JAFNEN010000083">
    <property type="protein sequence ID" value="KAG8195610.1"/>
    <property type="molecule type" value="Genomic_DNA"/>
</dbReference>
<reference evidence="10 11" key="1">
    <citation type="journal article" date="2022" name="Nat. Ecol. Evol.">
        <title>A masculinizing supergene underlies an exaggerated male reproductive morph in a spider.</title>
        <authorList>
            <person name="Hendrickx F."/>
            <person name="De Corte Z."/>
            <person name="Sonet G."/>
            <person name="Van Belleghem S.M."/>
            <person name="Kostlbacher S."/>
            <person name="Vangestel C."/>
        </authorList>
    </citation>
    <scope>NUCLEOTIDE SEQUENCE [LARGE SCALE GENOMIC DNA]</scope>
    <source>
        <strain evidence="10">W744_W776</strain>
    </source>
</reference>
<keyword evidence="2 9" id="KW-0812">Transmembrane</keyword>
<evidence type="ECO:0000256" key="8">
    <source>
        <dbReference type="SAM" id="MobiDB-lite"/>
    </source>
</evidence>
<dbReference type="AlphaFoldDB" id="A0AAV6VG18"/>
<keyword evidence="6" id="KW-0443">Lipid metabolism</keyword>
<dbReference type="GO" id="GO:0034389">
    <property type="term" value="P:lipid droplet organization"/>
    <property type="evidence" value="ECO:0007669"/>
    <property type="project" value="InterPro"/>
</dbReference>
<evidence type="ECO:0000256" key="5">
    <source>
        <dbReference type="ARBA" id="ARBA00022989"/>
    </source>
</evidence>
<keyword evidence="3" id="KW-0378">Hydrolase</keyword>
<evidence type="ECO:0000256" key="1">
    <source>
        <dbReference type="ARBA" id="ARBA00004477"/>
    </source>
</evidence>
<dbReference type="PANTHER" id="PTHR23129">
    <property type="entry name" value="ACYL-COENZYME A DIPHOSPHATASE FITM2"/>
    <property type="match status" value="1"/>
</dbReference>
<dbReference type="Pfam" id="PF10261">
    <property type="entry name" value="FIT"/>
    <property type="match status" value="2"/>
</dbReference>
<dbReference type="InterPro" id="IPR019388">
    <property type="entry name" value="FIT"/>
</dbReference>
<keyword evidence="4" id="KW-0256">Endoplasmic reticulum</keyword>
<feature type="transmembrane region" description="Helical" evidence="9">
    <location>
        <begin position="68"/>
        <end position="87"/>
    </location>
</feature>